<name>A0A9Q0M682_BLOTA</name>
<keyword evidence="3" id="KW-1185">Reference proteome</keyword>
<accession>A0A9Q0M682</accession>
<protein>
    <recommendedName>
        <fullName evidence="4">NDUFAF4-like protein</fullName>
    </recommendedName>
</protein>
<dbReference type="GO" id="GO:0032981">
    <property type="term" value="P:mitochondrial respiratory chain complex I assembly"/>
    <property type="evidence" value="ECO:0007669"/>
    <property type="project" value="InterPro"/>
</dbReference>
<dbReference type="Pfam" id="PF06784">
    <property type="entry name" value="UPF0240"/>
    <property type="match status" value="1"/>
</dbReference>
<dbReference type="GO" id="GO:0005739">
    <property type="term" value="C:mitochondrion"/>
    <property type="evidence" value="ECO:0007669"/>
    <property type="project" value="GOC"/>
</dbReference>
<feature type="compositionally biased region" description="Polar residues" evidence="1">
    <location>
        <begin position="184"/>
        <end position="202"/>
    </location>
</feature>
<dbReference type="OMA" id="STYENEH"/>
<gene>
    <name evidence="2" type="ORF">RDWZM_009277</name>
</gene>
<proteinExistence type="predicted"/>
<dbReference type="EMBL" id="JAPWDV010000003">
    <property type="protein sequence ID" value="KAJ6218120.1"/>
    <property type="molecule type" value="Genomic_DNA"/>
</dbReference>
<evidence type="ECO:0000313" key="3">
    <source>
        <dbReference type="Proteomes" id="UP001142055"/>
    </source>
</evidence>
<organism evidence="2 3">
    <name type="scientific">Blomia tropicalis</name>
    <name type="common">Mite</name>
    <dbReference type="NCBI Taxonomy" id="40697"/>
    <lineage>
        <taxon>Eukaryota</taxon>
        <taxon>Metazoa</taxon>
        <taxon>Ecdysozoa</taxon>
        <taxon>Arthropoda</taxon>
        <taxon>Chelicerata</taxon>
        <taxon>Arachnida</taxon>
        <taxon>Acari</taxon>
        <taxon>Acariformes</taxon>
        <taxon>Sarcoptiformes</taxon>
        <taxon>Astigmata</taxon>
        <taxon>Glycyphagoidea</taxon>
        <taxon>Echimyopodidae</taxon>
        <taxon>Blomia</taxon>
    </lineage>
</organism>
<feature type="region of interest" description="Disordered" evidence="1">
    <location>
        <begin position="159"/>
        <end position="202"/>
    </location>
</feature>
<evidence type="ECO:0008006" key="4">
    <source>
        <dbReference type="Google" id="ProtNLM"/>
    </source>
</evidence>
<comment type="caution">
    <text evidence="2">The sequence shown here is derived from an EMBL/GenBank/DDBJ whole genome shotgun (WGS) entry which is preliminary data.</text>
</comment>
<evidence type="ECO:0000256" key="1">
    <source>
        <dbReference type="SAM" id="MobiDB-lite"/>
    </source>
</evidence>
<feature type="compositionally biased region" description="Basic and acidic residues" evidence="1">
    <location>
        <begin position="163"/>
        <end position="183"/>
    </location>
</feature>
<sequence>MDIDKIYRILGTSFKRVWYNFFQRPIKNVNVENRAFKKIESIPKAAPWHETTKHVIEELKKDSQFHQTNEFNQQLFDRLKSVKVVSENINLEPEHNSNEPIDKLPKSHTLDMLIDLKRGDITISQAANQHGIEEGDIEQISKYVELFRAVNVKIPPVPAYQYKDTDPEKPRLSTYENEHDLNKSDGSSSKSTNTINEMQSKT</sequence>
<dbReference type="InterPro" id="IPR009622">
    <property type="entry name" value="NDUFAF4"/>
</dbReference>
<dbReference type="Proteomes" id="UP001142055">
    <property type="component" value="Chromosome 3"/>
</dbReference>
<evidence type="ECO:0000313" key="2">
    <source>
        <dbReference type="EMBL" id="KAJ6218120.1"/>
    </source>
</evidence>
<dbReference type="AlphaFoldDB" id="A0A9Q0M682"/>
<reference evidence="2" key="1">
    <citation type="submission" date="2022-12" db="EMBL/GenBank/DDBJ databases">
        <title>Genome assemblies of Blomia tropicalis.</title>
        <authorList>
            <person name="Cui Y."/>
        </authorList>
    </citation>
    <scope>NUCLEOTIDE SEQUENCE</scope>
    <source>
        <tissue evidence="2">Adult mites</tissue>
    </source>
</reference>